<dbReference type="RefSeq" id="WP_128178816.1">
    <property type="nucleotide sequence ID" value="NZ_CP071409.1"/>
</dbReference>
<sequence length="365" mass="41756">MSNAGRKIIYIINGLSPGGAEMGLEMLIDYGLFKNVDLEIICLSRCESDLEKRIERKVPGCITYLSDKPVSNNYLLQYTINFIKIVREKKPEIIISSLSQSVLVARLAKFFSKFKLITFEHNTEFQNKKVWYLMKYTDFITDIFWCDSNATEKALIARNKGVNEKLLPLFYMPEKNYKKSDYRIGSSIKLMAVGRLAPQKNYAELIEVIKLLHSRGMNITLSIFGDGEQRTFLEQKVNELELCEIIKLEGFVQDWIKYAIHYDAYILMSDFEGLSIATLEAMSVGLPCIVKPVGELKNYIINNSTGLIVNSINQASDAIERLKNEKALATHLGARAVEYVKENHSESIFRHHFLEAQKDLELIPL</sequence>
<evidence type="ECO:0000313" key="2">
    <source>
        <dbReference type="EMBL" id="RWR01186.1"/>
    </source>
</evidence>
<dbReference type="AlphaFoldDB" id="A0A443IBA6"/>
<proteinExistence type="predicted"/>
<dbReference type="Gene3D" id="3.40.50.2000">
    <property type="entry name" value="Glycogen Phosphorylase B"/>
    <property type="match status" value="2"/>
</dbReference>
<dbReference type="GO" id="GO:0016757">
    <property type="term" value="F:glycosyltransferase activity"/>
    <property type="evidence" value="ECO:0007669"/>
    <property type="project" value="InterPro"/>
</dbReference>
<evidence type="ECO:0000313" key="3">
    <source>
        <dbReference type="Proteomes" id="UP000288794"/>
    </source>
</evidence>
<reference evidence="2 3" key="1">
    <citation type="submission" date="2014-04" db="EMBL/GenBank/DDBJ databases">
        <title>Draft genome sequence of Pantoea beijingensis strain LMG 27579, an emerging pathogen to Pleurotus eryngii with potential industrial application.</title>
        <authorList>
            <person name="Xu F."/>
            <person name="Liu Y."/>
            <person name="Wang S."/>
            <person name="Yin Y."/>
            <person name="Ma Y."/>
            <person name="Zhao S."/>
            <person name="Rong C."/>
        </authorList>
    </citation>
    <scope>NUCLEOTIDE SEQUENCE [LARGE SCALE GENOMIC DNA]</scope>
    <source>
        <strain evidence="2 3">LMG 27579</strain>
    </source>
</reference>
<name>A0A443IBA6_9GAMM</name>
<evidence type="ECO:0000259" key="1">
    <source>
        <dbReference type="Pfam" id="PF00534"/>
    </source>
</evidence>
<dbReference type="PANTHER" id="PTHR12526">
    <property type="entry name" value="GLYCOSYLTRANSFERASE"/>
    <property type="match status" value="1"/>
</dbReference>
<dbReference type="EMBL" id="JMEE01000039">
    <property type="protein sequence ID" value="RWR01186.1"/>
    <property type="molecule type" value="Genomic_DNA"/>
</dbReference>
<dbReference type="Pfam" id="PF00534">
    <property type="entry name" value="Glycos_transf_1"/>
    <property type="match status" value="1"/>
</dbReference>
<keyword evidence="3" id="KW-1185">Reference proteome</keyword>
<protein>
    <recommendedName>
        <fullName evidence="1">Glycosyl transferase family 1 domain-containing protein</fullName>
    </recommendedName>
</protein>
<comment type="caution">
    <text evidence="2">The sequence shown here is derived from an EMBL/GenBank/DDBJ whole genome shotgun (WGS) entry which is preliminary data.</text>
</comment>
<accession>A0A443IBA6</accession>
<dbReference type="SUPFAM" id="SSF53756">
    <property type="entry name" value="UDP-Glycosyltransferase/glycogen phosphorylase"/>
    <property type="match status" value="1"/>
</dbReference>
<organism evidence="2 3">
    <name type="scientific">[Pantoea] beijingensis</name>
    <dbReference type="NCBI Taxonomy" id="1324864"/>
    <lineage>
        <taxon>Bacteria</taxon>
        <taxon>Pseudomonadati</taxon>
        <taxon>Pseudomonadota</taxon>
        <taxon>Gammaproteobacteria</taxon>
        <taxon>Enterobacterales</taxon>
        <taxon>Erwiniaceae</taxon>
        <taxon>Erwinia</taxon>
    </lineage>
</organism>
<dbReference type="InterPro" id="IPR001296">
    <property type="entry name" value="Glyco_trans_1"/>
</dbReference>
<dbReference type="Proteomes" id="UP000288794">
    <property type="component" value="Unassembled WGS sequence"/>
</dbReference>
<feature type="domain" description="Glycosyl transferase family 1" evidence="1">
    <location>
        <begin position="187"/>
        <end position="336"/>
    </location>
</feature>
<dbReference type="PANTHER" id="PTHR12526:SF630">
    <property type="entry name" value="GLYCOSYLTRANSFERASE"/>
    <property type="match status" value="1"/>
</dbReference>
<dbReference type="GO" id="GO:1901135">
    <property type="term" value="P:carbohydrate derivative metabolic process"/>
    <property type="evidence" value="ECO:0007669"/>
    <property type="project" value="UniProtKB-ARBA"/>
</dbReference>
<gene>
    <name evidence="2" type="ORF">ED28_14795</name>
</gene>